<dbReference type="PANTHER" id="PTHR31681:SF3">
    <property type="entry name" value="OS04G0690100 PROTEIN"/>
    <property type="match status" value="1"/>
</dbReference>
<evidence type="ECO:0000313" key="2">
    <source>
        <dbReference type="EMBL" id="KAG6529987.1"/>
    </source>
</evidence>
<dbReference type="PANTHER" id="PTHR31681">
    <property type="entry name" value="C2H2-LIKE ZINC FINGER PROTEIN"/>
    <property type="match status" value="1"/>
</dbReference>
<dbReference type="PROSITE" id="PS00028">
    <property type="entry name" value="ZINC_FINGER_C2H2_1"/>
    <property type="match status" value="1"/>
</dbReference>
<accession>A0A8J5I7J1</accession>
<dbReference type="InterPro" id="IPR013087">
    <property type="entry name" value="Znf_C2H2_type"/>
</dbReference>
<proteinExistence type="predicted"/>
<comment type="caution">
    <text evidence="2">The sequence shown here is derived from an EMBL/GenBank/DDBJ whole genome shotgun (WGS) entry which is preliminary data.</text>
</comment>
<name>A0A8J5I7J1_ZINOF</name>
<gene>
    <name evidence="2" type="ORF">ZIOFF_012204</name>
</gene>
<evidence type="ECO:0000259" key="1">
    <source>
        <dbReference type="PROSITE" id="PS00028"/>
    </source>
</evidence>
<dbReference type="AlphaFoldDB" id="A0A8J5I7J1"/>
<dbReference type="EMBL" id="JACMSC010000003">
    <property type="protein sequence ID" value="KAG6529987.1"/>
    <property type="molecule type" value="Genomic_DNA"/>
</dbReference>
<dbReference type="Proteomes" id="UP000734854">
    <property type="component" value="Unassembled WGS sequence"/>
</dbReference>
<keyword evidence="3" id="KW-1185">Reference proteome</keyword>
<reference evidence="2 3" key="1">
    <citation type="submission" date="2020-08" db="EMBL/GenBank/DDBJ databases">
        <title>Plant Genome Project.</title>
        <authorList>
            <person name="Zhang R.-G."/>
        </authorList>
    </citation>
    <scope>NUCLEOTIDE SEQUENCE [LARGE SCALE GENOMIC DNA]</scope>
    <source>
        <tissue evidence="2">Rhizome</tissue>
    </source>
</reference>
<feature type="domain" description="C2H2-type" evidence="1">
    <location>
        <begin position="160"/>
        <end position="183"/>
    </location>
</feature>
<protein>
    <recommendedName>
        <fullName evidence="1">C2H2-type domain-containing protein</fullName>
    </recommendedName>
</protein>
<dbReference type="OrthoDB" id="9514740at2759"/>
<evidence type="ECO:0000313" key="3">
    <source>
        <dbReference type="Proteomes" id="UP000734854"/>
    </source>
</evidence>
<sequence>MAETTACKRSKPNSHKNSLSWGLLRKIFSCKVPYEEGKQMKKSKKMGSSLSVCSMRHSPSVVSPETDSVVEVCHGSSRYHLRSPSKHMTAAAVPTSFISSSSSSSHSSASITASAVSSSSLGGSSRGMHLRKLSGCYECHVMVDPISGPYKVPSSRTNFCPCPDCDEVFLRAESLELHQAVRHAVSELAPEDASRNIIELIFYSSWIKNQTPSCKIDRIVKVHNTQRAITKFEEYRDSIKIKANKHARKHPRCAADGNELLRFYSTTLACSLGLHGSTSLCQSSKQCGVCSIIRDGFKVDEAGRIRTMATSGRAHGMPHISSDGGKRAMIVCRVIAGRVEKSEDGVGEYDSVTETCSNLDELFVFNPGAILPCFVVMYTSFSWDC</sequence>
<organism evidence="2 3">
    <name type="scientific">Zingiber officinale</name>
    <name type="common">Ginger</name>
    <name type="synonym">Amomum zingiber</name>
    <dbReference type="NCBI Taxonomy" id="94328"/>
    <lineage>
        <taxon>Eukaryota</taxon>
        <taxon>Viridiplantae</taxon>
        <taxon>Streptophyta</taxon>
        <taxon>Embryophyta</taxon>
        <taxon>Tracheophyta</taxon>
        <taxon>Spermatophyta</taxon>
        <taxon>Magnoliopsida</taxon>
        <taxon>Liliopsida</taxon>
        <taxon>Zingiberales</taxon>
        <taxon>Zingiberaceae</taxon>
        <taxon>Zingiber</taxon>
    </lineage>
</organism>